<evidence type="ECO:0000313" key="2">
    <source>
        <dbReference type="EMBL" id="CAD6188717.1"/>
    </source>
</evidence>
<evidence type="ECO:0000256" key="1">
    <source>
        <dbReference type="SAM" id="MobiDB-lite"/>
    </source>
</evidence>
<comment type="caution">
    <text evidence="2">The sequence shown here is derived from an EMBL/GenBank/DDBJ whole genome shotgun (WGS) entry which is preliminary data.</text>
</comment>
<keyword evidence="3" id="KW-1185">Reference proteome</keyword>
<feature type="compositionally biased region" description="Low complexity" evidence="1">
    <location>
        <begin position="134"/>
        <end position="151"/>
    </location>
</feature>
<proteinExistence type="predicted"/>
<dbReference type="OrthoDB" id="5868074at2759"/>
<dbReference type="EMBL" id="CAJGYM010000009">
    <property type="protein sequence ID" value="CAD6188717.1"/>
    <property type="molecule type" value="Genomic_DNA"/>
</dbReference>
<sequence length="207" mass="22563">MNFISEFLPGITVPEVIHFLTIADSWNRRHMLKGTSLQTRVWKQGGLVRGGRQRVSERELEAFSWRRPPTALPNGSELCHAAPFISKVPSSQAPSRRCGDGLAECSTLMSLTSSVSAQFQPPGKNRLSNSSTHSLATLNNNPPLPTGPNSLEPLRETTPLTNGGGRLKKVSVPVPESGRSRSKLPPPPPALPTYSSYPVSIFEQEEK</sequence>
<evidence type="ECO:0000313" key="3">
    <source>
        <dbReference type="Proteomes" id="UP000835052"/>
    </source>
</evidence>
<feature type="region of interest" description="Disordered" evidence="1">
    <location>
        <begin position="117"/>
        <end position="207"/>
    </location>
</feature>
<gene>
    <name evidence="2" type="ORF">CAUJ_LOCUS4636</name>
</gene>
<dbReference type="Proteomes" id="UP000835052">
    <property type="component" value="Unassembled WGS sequence"/>
</dbReference>
<name>A0A8S1H005_9PELO</name>
<reference evidence="2" key="1">
    <citation type="submission" date="2020-10" db="EMBL/GenBank/DDBJ databases">
        <authorList>
            <person name="Kikuchi T."/>
        </authorList>
    </citation>
    <scope>NUCLEOTIDE SEQUENCE</scope>
    <source>
        <strain evidence="2">NKZ352</strain>
    </source>
</reference>
<organism evidence="2 3">
    <name type="scientific">Caenorhabditis auriculariae</name>
    <dbReference type="NCBI Taxonomy" id="2777116"/>
    <lineage>
        <taxon>Eukaryota</taxon>
        <taxon>Metazoa</taxon>
        <taxon>Ecdysozoa</taxon>
        <taxon>Nematoda</taxon>
        <taxon>Chromadorea</taxon>
        <taxon>Rhabditida</taxon>
        <taxon>Rhabditina</taxon>
        <taxon>Rhabditomorpha</taxon>
        <taxon>Rhabditoidea</taxon>
        <taxon>Rhabditidae</taxon>
        <taxon>Peloderinae</taxon>
        <taxon>Caenorhabditis</taxon>
    </lineage>
</organism>
<accession>A0A8S1H005</accession>
<dbReference type="AlphaFoldDB" id="A0A8S1H005"/>
<protein>
    <submittedName>
        <fullName evidence="2">Uncharacterized protein</fullName>
    </submittedName>
</protein>